<sequence length="698" mass="77730">MSNNIYSAVYSGVPVYEMMCRGIAVMRRRADSYMNATQILKVAGIDKGKRTKILEREVLIGEHEKVQGGYGKYQGTWIPFDKSRELAERYSVAGFLAPMFDFDGQQNGEGSSEVVLTKEQHAAVERKKVLQASPLASTSADAPARSPSARLQSKETTTTTTKSSLEPKKTKKATPAITQVTIQRGQAADPQDTSGERHRSALMAIFLNDDPDHIPELLKSQEIPQDFNTELVIDDQGHTALHWAAALAREQVVELLLKRGAQVLRTNYAGETALMRACMVVNNYEQKTFQHLLSLLERSLLIADNNDRTFLHHIALTSAIEGREEAASYYLHCTAKLLSERKNLQGLLDLQDINGNTALNIAARGGSQRLVEQLMEAGASTQLTNHLGIKPEDYDEEDLESEREAELHNFNRPAYDSGPHTPTRVSSPYNHNSVGRLKTPDIMREPSLENLRSPLVPSKRGREIVSAVQKIVDELDSEFSEELEAKQHEINQIQQSLESTATELKESRARLQQYKLERQRLAEAQRALTNLTEAVDAEKETTGLQNISELKDEDIDQAFNVIAHAPLSFDPSKSESTEPMNGKADSKNLELSIRRLRARITIYQKNENELVAELEELQKQSGDKESQCKKLIAACCGVPIEKVDSLLHPLIQAIESDPPDLDLSRVAGFMAKIQNHDDKGDLVLKGSQSADTMNEDSD</sequence>
<evidence type="ECO:0000256" key="5">
    <source>
        <dbReference type="SAM" id="MobiDB-lite"/>
    </source>
</evidence>
<evidence type="ECO:0000256" key="3">
    <source>
        <dbReference type="PROSITE-ProRule" id="PRU00023"/>
    </source>
</evidence>
<keyword evidence="2 3" id="KW-0040">ANK repeat</keyword>
<feature type="repeat" description="ANK" evidence="3">
    <location>
        <begin position="236"/>
        <end position="268"/>
    </location>
</feature>
<feature type="region of interest" description="Disordered" evidence="5">
    <location>
        <begin position="128"/>
        <end position="174"/>
    </location>
</feature>
<feature type="domain" description="HTH APSES-type" evidence="6">
    <location>
        <begin position="5"/>
        <end position="111"/>
    </location>
</feature>
<evidence type="ECO:0000256" key="1">
    <source>
        <dbReference type="ARBA" id="ARBA00022737"/>
    </source>
</evidence>
<dbReference type="SMART" id="SM00248">
    <property type="entry name" value="ANK"/>
    <property type="match status" value="2"/>
</dbReference>
<keyword evidence="8" id="KW-1185">Reference proteome</keyword>
<dbReference type="GO" id="GO:0033309">
    <property type="term" value="C:SBF transcription complex"/>
    <property type="evidence" value="ECO:0007669"/>
    <property type="project" value="TreeGrafter"/>
</dbReference>
<feature type="region of interest" description="Disordered" evidence="5">
    <location>
        <begin position="411"/>
        <end position="434"/>
    </location>
</feature>
<dbReference type="FunFam" id="3.10.260.10:FF:000001">
    <property type="entry name" value="APSES transcription factor (MbpA)"/>
    <property type="match status" value="1"/>
</dbReference>
<dbReference type="GO" id="GO:0030907">
    <property type="term" value="C:MBF transcription complex"/>
    <property type="evidence" value="ECO:0007669"/>
    <property type="project" value="TreeGrafter"/>
</dbReference>
<dbReference type="Proteomes" id="UP000612746">
    <property type="component" value="Unassembled WGS sequence"/>
</dbReference>
<proteinExistence type="predicted"/>
<dbReference type="InterPro" id="IPR018004">
    <property type="entry name" value="KilA/APSES_HTH"/>
</dbReference>
<name>A0A8H7PXX2_9FUNG</name>
<dbReference type="Pfam" id="PF12796">
    <property type="entry name" value="Ank_2"/>
    <property type="match status" value="1"/>
</dbReference>
<dbReference type="PANTHER" id="PTHR43828:SF3">
    <property type="entry name" value="CHROMO DOMAIN-CONTAINING PROTEIN"/>
    <property type="match status" value="1"/>
</dbReference>
<dbReference type="Pfam" id="PF00023">
    <property type="entry name" value="Ank"/>
    <property type="match status" value="1"/>
</dbReference>
<dbReference type="GO" id="GO:0001228">
    <property type="term" value="F:DNA-binding transcription activator activity, RNA polymerase II-specific"/>
    <property type="evidence" value="ECO:0007669"/>
    <property type="project" value="UniProtKB-ARBA"/>
</dbReference>
<dbReference type="EMBL" id="JAEPRA010000008">
    <property type="protein sequence ID" value="KAG2181489.1"/>
    <property type="molecule type" value="Genomic_DNA"/>
</dbReference>
<evidence type="ECO:0000313" key="8">
    <source>
        <dbReference type="Proteomes" id="UP000612746"/>
    </source>
</evidence>
<dbReference type="InterPro" id="IPR002110">
    <property type="entry name" value="Ankyrin_rpt"/>
</dbReference>
<reference evidence="7" key="1">
    <citation type="submission" date="2020-12" db="EMBL/GenBank/DDBJ databases">
        <title>Metabolic potential, ecology and presence of endohyphal bacteria is reflected in genomic diversity of Mucoromycotina.</title>
        <authorList>
            <person name="Muszewska A."/>
            <person name="Okrasinska A."/>
            <person name="Steczkiewicz K."/>
            <person name="Drgas O."/>
            <person name="Orlowska M."/>
            <person name="Perlinska-Lenart U."/>
            <person name="Aleksandrzak-Piekarczyk T."/>
            <person name="Szatraj K."/>
            <person name="Zielenkiewicz U."/>
            <person name="Pilsyk S."/>
            <person name="Malc E."/>
            <person name="Mieczkowski P."/>
            <person name="Kruszewska J.S."/>
            <person name="Biernat P."/>
            <person name="Pawlowska J."/>
        </authorList>
    </citation>
    <scope>NUCLEOTIDE SEQUENCE</scope>
    <source>
        <strain evidence="7">WA0000051536</strain>
    </source>
</reference>
<feature type="compositionally biased region" description="Polar residues" evidence="5">
    <location>
        <begin position="423"/>
        <end position="433"/>
    </location>
</feature>
<evidence type="ECO:0000256" key="4">
    <source>
        <dbReference type="SAM" id="Coils"/>
    </source>
</evidence>
<keyword evidence="4" id="KW-0175">Coiled coil</keyword>
<dbReference type="OrthoDB" id="6718656at2759"/>
<dbReference type="InterPro" id="IPR051642">
    <property type="entry name" value="SWI6-like"/>
</dbReference>
<dbReference type="SUPFAM" id="SSF48403">
    <property type="entry name" value="Ankyrin repeat"/>
    <property type="match status" value="1"/>
</dbReference>
<feature type="repeat" description="ANK" evidence="3">
    <location>
        <begin position="354"/>
        <end position="386"/>
    </location>
</feature>
<feature type="coiled-coil region" evidence="4">
    <location>
        <begin position="483"/>
        <end position="541"/>
    </location>
</feature>
<evidence type="ECO:0000313" key="7">
    <source>
        <dbReference type="EMBL" id="KAG2181489.1"/>
    </source>
</evidence>
<dbReference type="Gene3D" id="1.25.40.20">
    <property type="entry name" value="Ankyrin repeat-containing domain"/>
    <property type="match status" value="1"/>
</dbReference>
<dbReference type="GO" id="GO:0003677">
    <property type="term" value="F:DNA binding"/>
    <property type="evidence" value="ECO:0007669"/>
    <property type="project" value="InterPro"/>
</dbReference>
<dbReference type="SMART" id="SM01252">
    <property type="entry name" value="KilA-N"/>
    <property type="match status" value="1"/>
</dbReference>
<feature type="coiled-coil region" evidence="4">
    <location>
        <begin position="586"/>
        <end position="634"/>
    </location>
</feature>
<organism evidence="7 8">
    <name type="scientific">Umbelopsis vinacea</name>
    <dbReference type="NCBI Taxonomy" id="44442"/>
    <lineage>
        <taxon>Eukaryota</taxon>
        <taxon>Fungi</taxon>
        <taxon>Fungi incertae sedis</taxon>
        <taxon>Mucoromycota</taxon>
        <taxon>Mucoromycotina</taxon>
        <taxon>Umbelopsidomycetes</taxon>
        <taxon>Umbelopsidales</taxon>
        <taxon>Umbelopsidaceae</taxon>
        <taxon>Umbelopsis</taxon>
    </lineage>
</organism>
<protein>
    <recommendedName>
        <fullName evidence="6">HTH APSES-type domain-containing protein</fullName>
    </recommendedName>
</protein>
<gene>
    <name evidence="7" type="ORF">INT44_008302</name>
</gene>
<dbReference type="PROSITE" id="PS51299">
    <property type="entry name" value="HTH_APSES"/>
    <property type="match status" value="1"/>
</dbReference>
<feature type="compositionally biased region" description="Low complexity" evidence="5">
    <location>
        <begin position="136"/>
        <end position="164"/>
    </location>
</feature>
<dbReference type="PROSITE" id="PS50297">
    <property type="entry name" value="ANK_REP_REGION"/>
    <property type="match status" value="2"/>
</dbReference>
<dbReference type="Gene3D" id="3.10.260.10">
    <property type="entry name" value="Transcription regulator HTH, APSES-type DNA-binding domain"/>
    <property type="match status" value="1"/>
</dbReference>
<comment type="caution">
    <text evidence="7">The sequence shown here is derived from an EMBL/GenBank/DDBJ whole genome shotgun (WGS) entry which is preliminary data.</text>
</comment>
<dbReference type="PANTHER" id="PTHR43828">
    <property type="entry name" value="ASPARAGINASE"/>
    <property type="match status" value="1"/>
</dbReference>
<dbReference type="AlphaFoldDB" id="A0A8H7PXX2"/>
<dbReference type="InterPro" id="IPR003163">
    <property type="entry name" value="Tscrpt_reg_HTH_APSES-type"/>
</dbReference>
<keyword evidence="1" id="KW-0677">Repeat</keyword>
<evidence type="ECO:0000259" key="6">
    <source>
        <dbReference type="PROSITE" id="PS51299"/>
    </source>
</evidence>
<dbReference type="InterPro" id="IPR036770">
    <property type="entry name" value="Ankyrin_rpt-contain_sf"/>
</dbReference>
<dbReference type="SUPFAM" id="SSF54616">
    <property type="entry name" value="DNA-binding domain of Mlu1-box binding protein MBP1"/>
    <property type="match status" value="1"/>
</dbReference>
<dbReference type="InterPro" id="IPR036887">
    <property type="entry name" value="HTH_APSES_sf"/>
</dbReference>
<dbReference type="Pfam" id="PF04383">
    <property type="entry name" value="KilA-N"/>
    <property type="match status" value="1"/>
</dbReference>
<accession>A0A8H7PXX2</accession>
<dbReference type="PROSITE" id="PS50088">
    <property type="entry name" value="ANK_REPEAT"/>
    <property type="match status" value="2"/>
</dbReference>
<evidence type="ECO:0000256" key="2">
    <source>
        <dbReference type="ARBA" id="ARBA00023043"/>
    </source>
</evidence>